<comment type="caution">
    <text evidence="11">The sequence shown here is derived from an EMBL/GenBank/DDBJ whole genome shotgun (WGS) entry which is preliminary data.</text>
</comment>
<evidence type="ECO:0000259" key="10">
    <source>
        <dbReference type="Pfam" id="PF13361"/>
    </source>
</evidence>
<dbReference type="GO" id="GO:0003677">
    <property type="term" value="F:DNA binding"/>
    <property type="evidence" value="ECO:0007669"/>
    <property type="project" value="InterPro"/>
</dbReference>
<dbReference type="Pfam" id="PF13361">
    <property type="entry name" value="UvrD_C"/>
    <property type="match status" value="1"/>
</dbReference>
<dbReference type="InterPro" id="IPR027417">
    <property type="entry name" value="P-loop_NTPase"/>
</dbReference>
<dbReference type="Proteomes" id="UP000295509">
    <property type="component" value="Unassembled WGS sequence"/>
</dbReference>
<keyword evidence="1" id="KW-0547">Nucleotide-binding</keyword>
<sequence length="474" mass="52325">MDAVIHGRNLKIKAFAGAGKTSTLRLVASRLADKRGSYLAFNREIAEHARRGFPPNVVSRTMHSVAYASVGAALRSRLDLPAELPHELAARYQLGALELPGITGKALEITPFDIGRMIVDGLGRFCRSAQLSPEALHVPVDEKIDEAAAQWLREALLPYVARLWEESIAPRTHQAIGPDVVLKVWALSNPRLDADFILFDEAQDSDGVMLSVLGRQRHAQIIYVGDPYQQIYEWRGAINAMASIEAPELALSESFRFGPTFAALASRLLGLLGERTPIRGQNTIGSIMVEDPSIAPPVDAILCRKNATAIWHLAAGLEMGHKPAIRMSAAEIEAFADGADQLIAGRRAYRPAAFSLFENWGEVQSFARSAVGRDLLPIVRIVEECGTGYVRALARRATPEPVADYVISTVHRAKGLEWKRVKVVNDFRFGVVDGRLSVDDEEMRLLYVAITRAQHVLDISELREELLRLLHKRT</sequence>
<dbReference type="SUPFAM" id="SSF52540">
    <property type="entry name" value="P-loop containing nucleoside triphosphate hydrolases"/>
    <property type="match status" value="1"/>
</dbReference>
<dbReference type="GO" id="GO:0043138">
    <property type="term" value="F:3'-5' DNA helicase activity"/>
    <property type="evidence" value="ECO:0007669"/>
    <property type="project" value="UniProtKB-EC"/>
</dbReference>
<comment type="catalytic activity">
    <reaction evidence="8">
        <text>ATP + H2O = ADP + phosphate + H(+)</text>
        <dbReference type="Rhea" id="RHEA:13065"/>
        <dbReference type="ChEBI" id="CHEBI:15377"/>
        <dbReference type="ChEBI" id="CHEBI:15378"/>
        <dbReference type="ChEBI" id="CHEBI:30616"/>
        <dbReference type="ChEBI" id="CHEBI:43474"/>
        <dbReference type="ChEBI" id="CHEBI:456216"/>
        <dbReference type="EC" id="5.6.2.4"/>
    </reaction>
</comment>
<dbReference type="GO" id="GO:0016887">
    <property type="term" value="F:ATP hydrolysis activity"/>
    <property type="evidence" value="ECO:0007669"/>
    <property type="project" value="RHEA"/>
</dbReference>
<evidence type="ECO:0000256" key="4">
    <source>
        <dbReference type="ARBA" id="ARBA00022840"/>
    </source>
</evidence>
<dbReference type="Pfam" id="PF00580">
    <property type="entry name" value="UvrD-helicase"/>
    <property type="match status" value="1"/>
</dbReference>
<dbReference type="InterPro" id="IPR014016">
    <property type="entry name" value="UvrD-like_ATP-bd"/>
</dbReference>
<evidence type="ECO:0000256" key="7">
    <source>
        <dbReference type="ARBA" id="ARBA00034808"/>
    </source>
</evidence>
<accession>A0A4R8LRD6</accession>
<organism evidence="11 12">
    <name type="scientific">Paraburkholderia rhizosphaerae</name>
    <dbReference type="NCBI Taxonomy" id="480658"/>
    <lineage>
        <taxon>Bacteria</taxon>
        <taxon>Pseudomonadati</taxon>
        <taxon>Pseudomonadota</taxon>
        <taxon>Betaproteobacteria</taxon>
        <taxon>Burkholderiales</taxon>
        <taxon>Burkholderiaceae</taxon>
        <taxon>Paraburkholderia</taxon>
    </lineage>
</organism>
<dbReference type="EC" id="5.6.2.4" evidence="7"/>
<keyword evidence="5" id="KW-0413">Isomerase</keyword>
<evidence type="ECO:0000256" key="8">
    <source>
        <dbReference type="ARBA" id="ARBA00048988"/>
    </source>
</evidence>
<evidence type="ECO:0000256" key="6">
    <source>
        <dbReference type="ARBA" id="ARBA00034617"/>
    </source>
</evidence>
<dbReference type="GO" id="GO:0005524">
    <property type="term" value="F:ATP binding"/>
    <property type="evidence" value="ECO:0007669"/>
    <property type="project" value="UniProtKB-KW"/>
</dbReference>
<evidence type="ECO:0000256" key="5">
    <source>
        <dbReference type="ARBA" id="ARBA00023235"/>
    </source>
</evidence>
<dbReference type="AlphaFoldDB" id="A0A4R8LRD6"/>
<keyword evidence="4" id="KW-0067">ATP-binding</keyword>
<dbReference type="EMBL" id="SORE01000011">
    <property type="protein sequence ID" value="TDY48113.1"/>
    <property type="molecule type" value="Genomic_DNA"/>
</dbReference>
<dbReference type="PANTHER" id="PTHR11070">
    <property type="entry name" value="UVRD / RECB / PCRA DNA HELICASE FAMILY MEMBER"/>
    <property type="match status" value="1"/>
</dbReference>
<evidence type="ECO:0000256" key="3">
    <source>
        <dbReference type="ARBA" id="ARBA00022806"/>
    </source>
</evidence>
<comment type="catalytic activity">
    <reaction evidence="6">
        <text>Couples ATP hydrolysis with the unwinding of duplex DNA by translocating in the 3'-5' direction.</text>
        <dbReference type="EC" id="5.6.2.4"/>
    </reaction>
</comment>
<reference evidence="11 12" key="1">
    <citation type="submission" date="2019-03" db="EMBL/GenBank/DDBJ databases">
        <title>Genomic Encyclopedia of Type Strains, Phase III (KMG-III): the genomes of soil and plant-associated and newly described type strains.</title>
        <authorList>
            <person name="Whitman W."/>
        </authorList>
    </citation>
    <scope>NUCLEOTIDE SEQUENCE [LARGE SCALE GENOMIC DNA]</scope>
    <source>
        <strain evidence="11 12">LMG 29544</strain>
    </source>
</reference>
<dbReference type="Gene3D" id="3.40.50.300">
    <property type="entry name" value="P-loop containing nucleotide triphosphate hydrolases"/>
    <property type="match status" value="2"/>
</dbReference>
<evidence type="ECO:0000313" key="12">
    <source>
        <dbReference type="Proteomes" id="UP000295509"/>
    </source>
</evidence>
<evidence type="ECO:0000256" key="2">
    <source>
        <dbReference type="ARBA" id="ARBA00022801"/>
    </source>
</evidence>
<dbReference type="InterPro" id="IPR014017">
    <property type="entry name" value="DNA_helicase_UvrD-like_C"/>
</dbReference>
<dbReference type="PANTHER" id="PTHR11070:SF30">
    <property type="entry name" value="F-BOX DNA HELICASE 1"/>
    <property type="match status" value="1"/>
</dbReference>
<keyword evidence="12" id="KW-1185">Reference proteome</keyword>
<dbReference type="InterPro" id="IPR000212">
    <property type="entry name" value="DNA_helicase_UvrD/REP"/>
</dbReference>
<evidence type="ECO:0000256" key="1">
    <source>
        <dbReference type="ARBA" id="ARBA00022741"/>
    </source>
</evidence>
<evidence type="ECO:0000313" key="11">
    <source>
        <dbReference type="EMBL" id="TDY48113.1"/>
    </source>
</evidence>
<protein>
    <recommendedName>
        <fullName evidence="7">DNA 3'-5' helicase</fullName>
        <ecNumber evidence="7">5.6.2.4</ecNumber>
    </recommendedName>
</protein>
<dbReference type="GO" id="GO:0031297">
    <property type="term" value="P:replication fork processing"/>
    <property type="evidence" value="ECO:0007669"/>
    <property type="project" value="TreeGrafter"/>
</dbReference>
<keyword evidence="3 11" id="KW-0347">Helicase</keyword>
<name>A0A4R8LRD6_9BURK</name>
<keyword evidence="2" id="KW-0378">Hydrolase</keyword>
<feature type="domain" description="UvrD-like helicase ATP-binding" evidence="9">
    <location>
        <begin position="191"/>
        <end position="238"/>
    </location>
</feature>
<gene>
    <name evidence="11" type="ORF">BX592_11147</name>
</gene>
<proteinExistence type="predicted"/>
<feature type="domain" description="UvrD-like helicase C-terminal" evidence="10">
    <location>
        <begin position="407"/>
        <end position="461"/>
    </location>
</feature>
<evidence type="ECO:0000259" key="9">
    <source>
        <dbReference type="Pfam" id="PF00580"/>
    </source>
</evidence>
<dbReference type="GO" id="GO:0000724">
    <property type="term" value="P:double-strand break repair via homologous recombination"/>
    <property type="evidence" value="ECO:0007669"/>
    <property type="project" value="TreeGrafter"/>
</dbReference>